<gene>
    <name evidence="1" type="ORF">JCM19301_566</name>
    <name evidence="2" type="ORF">JCM19302_1513</name>
</gene>
<dbReference type="EMBL" id="BBNR01000003">
    <property type="protein sequence ID" value="GAL66001.1"/>
    <property type="molecule type" value="Genomic_DNA"/>
</dbReference>
<protein>
    <submittedName>
        <fullName evidence="2">Tsr1131 protein</fullName>
    </submittedName>
</protein>
<accession>A0A090W585</accession>
<dbReference type="EMBL" id="BBNS01000006">
    <property type="protein sequence ID" value="GAL70604.1"/>
    <property type="molecule type" value="Genomic_DNA"/>
</dbReference>
<name>A0A090W585_9FLAO</name>
<organism evidence="2 4">
    <name type="scientific">Jejuia pallidilutea</name>
    <dbReference type="NCBI Taxonomy" id="504487"/>
    <lineage>
        <taxon>Bacteria</taxon>
        <taxon>Pseudomonadati</taxon>
        <taxon>Bacteroidota</taxon>
        <taxon>Flavobacteriia</taxon>
        <taxon>Flavobacteriales</taxon>
        <taxon>Flavobacteriaceae</taxon>
        <taxon>Jejuia</taxon>
    </lineage>
</organism>
<dbReference type="Proteomes" id="UP000029646">
    <property type="component" value="Unassembled WGS sequence"/>
</dbReference>
<comment type="caution">
    <text evidence="2">The sequence shown here is derived from an EMBL/GenBank/DDBJ whole genome shotgun (WGS) entry which is preliminary data.</text>
</comment>
<sequence>MLVVWVTGLIGLVEGIIYLTKSDADFYNTYQVGKKPWF</sequence>
<reference evidence="3 4" key="1">
    <citation type="journal article" date="2014" name="Genome Announc.">
        <title>Draft Genome Sequence of Marine Flavobacterium Jejuia pallidilutea Strain 11shimoA1 and Pigmentation Mutants.</title>
        <authorList>
            <person name="Takatani N."/>
            <person name="Nakanishi M."/>
            <person name="Meirelles P."/>
            <person name="Mino S."/>
            <person name="Suda W."/>
            <person name="Oshima K."/>
            <person name="Hattori M."/>
            <person name="Ohkuma M."/>
            <person name="Hosokawa M."/>
            <person name="Miyashita K."/>
            <person name="Thompson F.L."/>
            <person name="Niwa A."/>
            <person name="Sawabe T."/>
            <person name="Sawabe T."/>
        </authorList>
    </citation>
    <scope>NUCLEOTIDE SEQUENCE [LARGE SCALE GENOMIC DNA]</scope>
    <source>
        <strain evidence="1 3">JCM 19301</strain>
        <strain evidence="2">JCM 19302</strain>
        <strain evidence="4">JCM19302</strain>
    </source>
</reference>
<evidence type="ECO:0000313" key="3">
    <source>
        <dbReference type="Proteomes" id="UP000029641"/>
    </source>
</evidence>
<evidence type="ECO:0000313" key="1">
    <source>
        <dbReference type="EMBL" id="GAL66001.1"/>
    </source>
</evidence>
<dbReference type="Proteomes" id="UP000029641">
    <property type="component" value="Unassembled WGS sequence"/>
</dbReference>
<dbReference type="eggNOG" id="COG2314">
    <property type="taxonomic scope" value="Bacteria"/>
</dbReference>
<proteinExistence type="predicted"/>
<dbReference type="STRING" id="504487.JCM19538_2424"/>
<evidence type="ECO:0000313" key="2">
    <source>
        <dbReference type="EMBL" id="GAL70604.1"/>
    </source>
</evidence>
<evidence type="ECO:0000313" key="4">
    <source>
        <dbReference type="Proteomes" id="UP000029646"/>
    </source>
</evidence>
<dbReference type="AlphaFoldDB" id="A0A090W585"/>